<keyword evidence="4" id="KW-1185">Reference proteome</keyword>
<accession>A0ABT0N7R7</accession>
<evidence type="ECO:0000256" key="2">
    <source>
        <dbReference type="SAM" id="Phobius"/>
    </source>
</evidence>
<name>A0ABT0N7R7_9GAMM</name>
<feature type="region of interest" description="Disordered" evidence="1">
    <location>
        <begin position="38"/>
        <end position="81"/>
    </location>
</feature>
<keyword evidence="2" id="KW-0812">Transmembrane</keyword>
<keyword evidence="2" id="KW-0472">Membrane</keyword>
<evidence type="ECO:0000313" key="3">
    <source>
        <dbReference type="EMBL" id="MCL2914140.1"/>
    </source>
</evidence>
<gene>
    <name evidence="3" type="ORF">L2725_10195</name>
</gene>
<protein>
    <submittedName>
        <fullName evidence="3">DUF2897 family protein</fullName>
    </submittedName>
</protein>
<sequence>MSDWETVLLIVLVVGIIASNLVVLKHTTKFKMHQFGNHKDKSVTTKDKKSEDKAEQDKPESETDSSKYPKYKEWDDDKDEW</sequence>
<evidence type="ECO:0000313" key="4">
    <source>
        <dbReference type="Proteomes" id="UP001202831"/>
    </source>
</evidence>
<dbReference type="Proteomes" id="UP001202831">
    <property type="component" value="Unassembled WGS sequence"/>
</dbReference>
<dbReference type="InterPro" id="IPR021550">
    <property type="entry name" value="DUF2897"/>
</dbReference>
<keyword evidence="2" id="KW-1133">Transmembrane helix</keyword>
<proteinExistence type="predicted"/>
<evidence type="ECO:0000256" key="1">
    <source>
        <dbReference type="SAM" id="MobiDB-lite"/>
    </source>
</evidence>
<reference evidence="3 4" key="1">
    <citation type="submission" date="2022-01" db="EMBL/GenBank/DDBJ databases">
        <title>Whole genome-based taxonomy of the Shewanellaceae.</title>
        <authorList>
            <person name="Martin-Rodriguez A.J."/>
        </authorList>
    </citation>
    <scope>NUCLEOTIDE SEQUENCE [LARGE SCALE GENOMIC DNA]</scope>
    <source>
        <strain evidence="3 4">DSM 21332</strain>
    </source>
</reference>
<feature type="transmembrane region" description="Helical" evidence="2">
    <location>
        <begin position="6"/>
        <end position="24"/>
    </location>
</feature>
<comment type="caution">
    <text evidence="3">The sequence shown here is derived from an EMBL/GenBank/DDBJ whole genome shotgun (WGS) entry which is preliminary data.</text>
</comment>
<dbReference type="EMBL" id="JAKIKT010000003">
    <property type="protein sequence ID" value="MCL2914140.1"/>
    <property type="molecule type" value="Genomic_DNA"/>
</dbReference>
<organism evidence="3 4">
    <name type="scientific">Shewanella corallii</name>
    <dbReference type="NCBI Taxonomy" id="560080"/>
    <lineage>
        <taxon>Bacteria</taxon>
        <taxon>Pseudomonadati</taxon>
        <taxon>Pseudomonadota</taxon>
        <taxon>Gammaproteobacteria</taxon>
        <taxon>Alteromonadales</taxon>
        <taxon>Shewanellaceae</taxon>
        <taxon>Shewanella</taxon>
    </lineage>
</organism>
<dbReference type="RefSeq" id="WP_249248859.1">
    <property type="nucleotide sequence ID" value="NZ_JAKIKT010000003.1"/>
</dbReference>
<dbReference type="Pfam" id="PF11446">
    <property type="entry name" value="DUF2897"/>
    <property type="match status" value="1"/>
</dbReference>